<evidence type="ECO:0000313" key="3">
    <source>
        <dbReference type="EMBL" id="CAB4833226.1"/>
    </source>
</evidence>
<evidence type="ECO:0000313" key="5">
    <source>
        <dbReference type="EMBL" id="CAB4944222.1"/>
    </source>
</evidence>
<dbReference type="SUPFAM" id="SSF55961">
    <property type="entry name" value="Bet v1-like"/>
    <property type="match status" value="1"/>
</dbReference>
<evidence type="ECO:0000313" key="1">
    <source>
        <dbReference type="EMBL" id="CAB4365167.1"/>
    </source>
</evidence>
<dbReference type="Pfam" id="PF10604">
    <property type="entry name" value="Polyketide_cyc2"/>
    <property type="match status" value="1"/>
</dbReference>
<evidence type="ECO:0000313" key="4">
    <source>
        <dbReference type="EMBL" id="CAB4852594.1"/>
    </source>
</evidence>
<reference evidence="4" key="1">
    <citation type="submission" date="2020-05" db="EMBL/GenBank/DDBJ databases">
        <authorList>
            <person name="Chiriac C."/>
            <person name="Salcher M."/>
            <person name="Ghai R."/>
            <person name="Kavagutti S V."/>
        </authorList>
    </citation>
    <scope>NUCLEOTIDE SEQUENCE</scope>
</reference>
<dbReference type="InterPro" id="IPR023393">
    <property type="entry name" value="START-like_dom_sf"/>
</dbReference>
<evidence type="ECO:0000313" key="6">
    <source>
        <dbReference type="EMBL" id="CAB4983753.1"/>
    </source>
</evidence>
<name>A0A6J7C6K6_9ZZZZ</name>
<organism evidence="4">
    <name type="scientific">freshwater metagenome</name>
    <dbReference type="NCBI Taxonomy" id="449393"/>
    <lineage>
        <taxon>unclassified sequences</taxon>
        <taxon>metagenomes</taxon>
        <taxon>ecological metagenomes</taxon>
    </lineage>
</organism>
<dbReference type="Gene3D" id="3.30.530.20">
    <property type="match status" value="1"/>
</dbReference>
<sequence>MSATSDPIRDVATVERLVKAPAAAIFDVLADPSRHHEIDGSGTVVSAPEGSQRLAKGTVFGMSMKMGIGYSMANTVIEFEENRRIAWQPRPTVAPLRAFVGGRIWRYELEPADGGTIVRESWDIRHEKFSFMVRPLRSKTIDAMTKTLERLAAVVEH</sequence>
<gene>
    <name evidence="2" type="ORF">UFOPK2656_02779</name>
    <name evidence="3" type="ORF">UFOPK3099_02322</name>
    <name evidence="4" type="ORF">UFOPK3267_02174</name>
    <name evidence="5" type="ORF">UFOPK3651_02404</name>
    <name evidence="6" type="ORF">UFOPK3931_00974</name>
    <name evidence="1" type="ORF">UFOPK4189_02922</name>
</gene>
<dbReference type="AlphaFoldDB" id="A0A6J7C6K6"/>
<accession>A0A6J7C6K6</accession>
<dbReference type="EMBL" id="CAFBIY010000141">
    <property type="protein sequence ID" value="CAB4852594.1"/>
    <property type="molecule type" value="Genomic_DNA"/>
</dbReference>
<dbReference type="EMBL" id="CAEZYF010000023">
    <property type="protein sequence ID" value="CAB4739334.1"/>
    <property type="molecule type" value="Genomic_DNA"/>
</dbReference>
<proteinExistence type="predicted"/>
<protein>
    <submittedName>
        <fullName evidence="4">Unannotated protein</fullName>
    </submittedName>
</protein>
<evidence type="ECO:0000313" key="2">
    <source>
        <dbReference type="EMBL" id="CAB4739334.1"/>
    </source>
</evidence>
<dbReference type="EMBL" id="CAESGF010000025">
    <property type="protein sequence ID" value="CAB4365167.1"/>
    <property type="molecule type" value="Genomic_DNA"/>
</dbReference>
<dbReference type="EMBL" id="CAFAAV010000222">
    <property type="protein sequence ID" value="CAB4833226.1"/>
    <property type="molecule type" value="Genomic_DNA"/>
</dbReference>
<dbReference type="EMBL" id="CAFBOL010000018">
    <property type="protein sequence ID" value="CAB4983753.1"/>
    <property type="molecule type" value="Genomic_DNA"/>
</dbReference>
<dbReference type="EMBL" id="CAFBMT010000015">
    <property type="protein sequence ID" value="CAB4944222.1"/>
    <property type="molecule type" value="Genomic_DNA"/>
</dbReference>
<dbReference type="InterPro" id="IPR019587">
    <property type="entry name" value="Polyketide_cyclase/dehydratase"/>
</dbReference>